<dbReference type="KEGG" id="cput:CONPUDRAFT_96741"/>
<evidence type="ECO:0000313" key="6">
    <source>
        <dbReference type="EMBL" id="EIW87347.1"/>
    </source>
</evidence>
<dbReference type="InterPro" id="IPR008271">
    <property type="entry name" value="Ser/Thr_kinase_AS"/>
</dbReference>
<keyword evidence="6" id="KW-0418">Kinase</keyword>
<dbReference type="OrthoDB" id="413582at2759"/>
<dbReference type="InterPro" id="IPR000719">
    <property type="entry name" value="Prot_kinase_dom"/>
</dbReference>
<evidence type="ECO:0000256" key="3">
    <source>
        <dbReference type="ARBA" id="ARBA00022840"/>
    </source>
</evidence>
<dbReference type="InterPro" id="IPR050117">
    <property type="entry name" value="MAPK"/>
</dbReference>
<dbReference type="PROSITE" id="PS50011">
    <property type="entry name" value="PROTEIN_KINASE_DOM"/>
    <property type="match status" value="1"/>
</dbReference>
<evidence type="ECO:0000256" key="2">
    <source>
        <dbReference type="ARBA" id="ARBA00022741"/>
    </source>
</evidence>
<dbReference type="RefSeq" id="XP_007763868.1">
    <property type="nucleotide sequence ID" value="XM_007765678.1"/>
</dbReference>
<accession>A0A5M3N865</accession>
<feature type="region of interest" description="Disordered" evidence="4">
    <location>
        <begin position="247"/>
        <end position="272"/>
    </location>
</feature>
<dbReference type="GO" id="GO:0005524">
    <property type="term" value="F:ATP binding"/>
    <property type="evidence" value="ECO:0007669"/>
    <property type="project" value="UniProtKB-KW"/>
</dbReference>
<keyword evidence="1" id="KW-0723">Serine/threonine-protein kinase</keyword>
<keyword evidence="7" id="KW-1185">Reference proteome</keyword>
<gene>
    <name evidence="6" type="ORF">CONPUDRAFT_96741</name>
</gene>
<keyword evidence="3" id="KW-0067">ATP-binding</keyword>
<dbReference type="GeneID" id="19211776"/>
<proteinExistence type="predicted"/>
<dbReference type="PANTHER" id="PTHR24055">
    <property type="entry name" value="MITOGEN-ACTIVATED PROTEIN KINASE"/>
    <property type="match status" value="1"/>
</dbReference>
<keyword evidence="2" id="KW-0547">Nucleotide-binding</keyword>
<protein>
    <submittedName>
        <fullName evidence="6">Kinase-like protein</fullName>
    </submittedName>
</protein>
<sequence length="456" mass="50101">MSADLELSSATLVTIEEGPVSVVSKVVDGNDRRGELAVKTSTIHRKFVREPHDIIKEARILKSLSHPNIINVLGDVADARAETLSYWMPYLPFSLPNLLASSMFSPHPLVSLFTPSPSDPPSPREQKFVVLARSLIFQLCAALAYLHDEVKIAHRDVKPHNIMMDANGKVVLIDFGIAYPEDEDASAKGSDLWPETKDKMYFEVSTGPYRAPELLFGPRTYSAPATDLWSLGTTLAEFFTPLRLVPSSHSSSDDEPVGRPHISDPQLRMDGAKPPEPFVIPPTMRVGDPSARWVRASLFDGARGEIGLAWSIFKTRGSPTEESWPSFLSLPDANKISFVDAHPIPLSSLLPHLPPSLRALHDPSSLDTTSHAPKPLADAAATPLDLLHRLLVYEPSRRLCAHDALHHPWLADKTGVLLPEGYKPAAGTAIYTWADPVARDQESRERTLGDLIASMK</sequence>
<dbReference type="Proteomes" id="UP000053558">
    <property type="component" value="Unassembled WGS sequence"/>
</dbReference>
<dbReference type="Gene3D" id="1.10.510.10">
    <property type="entry name" value="Transferase(Phosphotransferase) domain 1"/>
    <property type="match status" value="1"/>
</dbReference>
<dbReference type="OMA" id="AREPHDI"/>
<evidence type="ECO:0000313" key="7">
    <source>
        <dbReference type="Proteomes" id="UP000053558"/>
    </source>
</evidence>
<name>A0A5M3N865_CONPW</name>
<feature type="domain" description="Protein kinase" evidence="5">
    <location>
        <begin position="9"/>
        <end position="410"/>
    </location>
</feature>
<reference evidence="7" key="1">
    <citation type="journal article" date="2012" name="Science">
        <title>The Paleozoic origin of enzymatic lignin decomposition reconstructed from 31 fungal genomes.</title>
        <authorList>
            <person name="Floudas D."/>
            <person name="Binder M."/>
            <person name="Riley R."/>
            <person name="Barry K."/>
            <person name="Blanchette R.A."/>
            <person name="Henrissat B."/>
            <person name="Martinez A.T."/>
            <person name="Otillar R."/>
            <person name="Spatafora J.W."/>
            <person name="Yadav J.S."/>
            <person name="Aerts A."/>
            <person name="Benoit I."/>
            <person name="Boyd A."/>
            <person name="Carlson A."/>
            <person name="Copeland A."/>
            <person name="Coutinho P.M."/>
            <person name="de Vries R.P."/>
            <person name="Ferreira P."/>
            <person name="Findley K."/>
            <person name="Foster B."/>
            <person name="Gaskell J."/>
            <person name="Glotzer D."/>
            <person name="Gorecki P."/>
            <person name="Heitman J."/>
            <person name="Hesse C."/>
            <person name="Hori C."/>
            <person name="Igarashi K."/>
            <person name="Jurgens J.A."/>
            <person name="Kallen N."/>
            <person name="Kersten P."/>
            <person name="Kohler A."/>
            <person name="Kuees U."/>
            <person name="Kumar T.K.A."/>
            <person name="Kuo A."/>
            <person name="LaButti K."/>
            <person name="Larrondo L.F."/>
            <person name="Lindquist E."/>
            <person name="Ling A."/>
            <person name="Lombard V."/>
            <person name="Lucas S."/>
            <person name="Lundell T."/>
            <person name="Martin R."/>
            <person name="McLaughlin D.J."/>
            <person name="Morgenstern I."/>
            <person name="Morin E."/>
            <person name="Murat C."/>
            <person name="Nagy L.G."/>
            <person name="Nolan M."/>
            <person name="Ohm R.A."/>
            <person name="Patyshakuliyeva A."/>
            <person name="Rokas A."/>
            <person name="Ruiz-Duenas F.J."/>
            <person name="Sabat G."/>
            <person name="Salamov A."/>
            <person name="Samejima M."/>
            <person name="Schmutz J."/>
            <person name="Slot J.C."/>
            <person name="St John F."/>
            <person name="Stenlid J."/>
            <person name="Sun H."/>
            <person name="Sun S."/>
            <person name="Syed K."/>
            <person name="Tsang A."/>
            <person name="Wiebenga A."/>
            <person name="Young D."/>
            <person name="Pisabarro A."/>
            <person name="Eastwood D.C."/>
            <person name="Martin F."/>
            <person name="Cullen D."/>
            <person name="Grigoriev I.V."/>
            <person name="Hibbett D.S."/>
        </authorList>
    </citation>
    <scope>NUCLEOTIDE SEQUENCE [LARGE SCALE GENOMIC DNA]</scope>
    <source>
        <strain evidence="7">RWD-64-598 SS2</strain>
    </source>
</reference>
<dbReference type="PROSITE" id="PS00108">
    <property type="entry name" value="PROTEIN_KINASE_ST"/>
    <property type="match status" value="1"/>
</dbReference>
<keyword evidence="6" id="KW-0808">Transferase</keyword>
<evidence type="ECO:0000259" key="5">
    <source>
        <dbReference type="PROSITE" id="PS50011"/>
    </source>
</evidence>
<dbReference type="GO" id="GO:0004674">
    <property type="term" value="F:protein serine/threonine kinase activity"/>
    <property type="evidence" value="ECO:0007669"/>
    <property type="project" value="UniProtKB-KW"/>
</dbReference>
<evidence type="ECO:0000256" key="1">
    <source>
        <dbReference type="ARBA" id="ARBA00022527"/>
    </source>
</evidence>
<dbReference type="Gene3D" id="3.30.200.20">
    <property type="entry name" value="Phosphorylase Kinase, domain 1"/>
    <property type="match status" value="1"/>
</dbReference>
<dbReference type="InterPro" id="IPR011009">
    <property type="entry name" value="Kinase-like_dom_sf"/>
</dbReference>
<dbReference type="Pfam" id="PF00069">
    <property type="entry name" value="Pkinase"/>
    <property type="match status" value="1"/>
</dbReference>
<organism evidence="6 7">
    <name type="scientific">Coniophora puteana (strain RWD-64-598)</name>
    <name type="common">Brown rot fungus</name>
    <dbReference type="NCBI Taxonomy" id="741705"/>
    <lineage>
        <taxon>Eukaryota</taxon>
        <taxon>Fungi</taxon>
        <taxon>Dikarya</taxon>
        <taxon>Basidiomycota</taxon>
        <taxon>Agaricomycotina</taxon>
        <taxon>Agaricomycetes</taxon>
        <taxon>Agaricomycetidae</taxon>
        <taxon>Boletales</taxon>
        <taxon>Coniophorineae</taxon>
        <taxon>Coniophoraceae</taxon>
        <taxon>Coniophora</taxon>
    </lineage>
</organism>
<dbReference type="SMART" id="SM00220">
    <property type="entry name" value="S_TKc"/>
    <property type="match status" value="1"/>
</dbReference>
<dbReference type="EMBL" id="JH711573">
    <property type="protein sequence ID" value="EIW87347.1"/>
    <property type="molecule type" value="Genomic_DNA"/>
</dbReference>
<dbReference type="SUPFAM" id="SSF56112">
    <property type="entry name" value="Protein kinase-like (PK-like)"/>
    <property type="match status" value="1"/>
</dbReference>
<dbReference type="AlphaFoldDB" id="A0A5M3N865"/>
<comment type="caution">
    <text evidence="6">The sequence shown here is derived from an EMBL/GenBank/DDBJ whole genome shotgun (WGS) entry which is preliminary data.</text>
</comment>
<evidence type="ECO:0000256" key="4">
    <source>
        <dbReference type="SAM" id="MobiDB-lite"/>
    </source>
</evidence>